<dbReference type="AlphaFoldDB" id="A0AA36CP15"/>
<feature type="region of interest" description="Disordered" evidence="5">
    <location>
        <begin position="284"/>
        <end position="306"/>
    </location>
</feature>
<evidence type="ECO:0000256" key="6">
    <source>
        <dbReference type="SAM" id="Phobius"/>
    </source>
</evidence>
<evidence type="ECO:0000256" key="4">
    <source>
        <dbReference type="ARBA" id="ARBA00023136"/>
    </source>
</evidence>
<gene>
    <name evidence="8" type="ORF">MSPICULIGERA_LOCUS9897</name>
</gene>
<sequence length="366" mass="40964">MCASSIFVLVVMKGSKDAFKFIQFLAVIDLLSGLTMVYAGFHGVIRTIYGAAGEFVPPISCMYSSWHLPLWVFTDGLQSTMLIWFTLDRLLLVLIPVRYAKVASLYLHKRFVNVAVVASLGYLYPIFKEVPATINNASAVISSLCHLEEVVGAENYTLHVLLFQFVPIGCVLVCFLALLIYMVRHLKQRWSYNWSEPAEVTRQLLLVLSTRAFLFGVSVHLPLLFTQKNAAADDLLILRDFFIRICLGLCVSIASPLLLISLCPQFSHNVYMLFNKYSHNTKRQWQSASDPPREEGDGDNNSEPGGKEDYADAVVNMFGSFYSTGGGPMGDVGTITHLDRANNERSISFYYQESPKSTASKKHQNL</sequence>
<feature type="transmembrane region" description="Helical" evidence="6">
    <location>
        <begin position="161"/>
        <end position="183"/>
    </location>
</feature>
<keyword evidence="9" id="KW-1185">Reference proteome</keyword>
<feature type="transmembrane region" description="Helical" evidence="6">
    <location>
        <begin position="204"/>
        <end position="221"/>
    </location>
</feature>
<protein>
    <recommendedName>
        <fullName evidence="7">G-protein coupled receptors family 1 profile domain-containing protein</fullName>
    </recommendedName>
</protein>
<evidence type="ECO:0000256" key="5">
    <source>
        <dbReference type="SAM" id="MobiDB-lite"/>
    </source>
</evidence>
<name>A0AA36CP15_9BILA</name>
<feature type="transmembrane region" description="Helical" evidence="6">
    <location>
        <begin position="21"/>
        <end position="41"/>
    </location>
</feature>
<dbReference type="EMBL" id="CATQJA010002568">
    <property type="protein sequence ID" value="CAJ0571493.1"/>
    <property type="molecule type" value="Genomic_DNA"/>
</dbReference>
<organism evidence="8 9">
    <name type="scientific">Mesorhabditis spiculigera</name>
    <dbReference type="NCBI Taxonomy" id="96644"/>
    <lineage>
        <taxon>Eukaryota</taxon>
        <taxon>Metazoa</taxon>
        <taxon>Ecdysozoa</taxon>
        <taxon>Nematoda</taxon>
        <taxon>Chromadorea</taxon>
        <taxon>Rhabditida</taxon>
        <taxon>Rhabditina</taxon>
        <taxon>Rhabditomorpha</taxon>
        <taxon>Rhabditoidea</taxon>
        <taxon>Rhabditidae</taxon>
        <taxon>Mesorhabditinae</taxon>
        <taxon>Mesorhabditis</taxon>
    </lineage>
</organism>
<keyword evidence="3 6" id="KW-1133">Transmembrane helix</keyword>
<dbReference type="InterPro" id="IPR017452">
    <property type="entry name" value="GPCR_Rhodpsn_7TM"/>
</dbReference>
<dbReference type="Gene3D" id="1.20.1070.10">
    <property type="entry name" value="Rhodopsin 7-helix transmembrane proteins"/>
    <property type="match status" value="1"/>
</dbReference>
<feature type="domain" description="G-protein coupled receptors family 1 profile" evidence="7">
    <location>
        <begin position="1"/>
        <end position="259"/>
    </location>
</feature>
<feature type="transmembrane region" description="Helical" evidence="6">
    <location>
        <begin position="81"/>
        <end position="99"/>
    </location>
</feature>
<dbReference type="PROSITE" id="PS50262">
    <property type="entry name" value="G_PROTEIN_RECEP_F1_2"/>
    <property type="match status" value="1"/>
</dbReference>
<evidence type="ECO:0000313" key="9">
    <source>
        <dbReference type="Proteomes" id="UP001177023"/>
    </source>
</evidence>
<comment type="caution">
    <text evidence="8">The sequence shown here is derived from an EMBL/GenBank/DDBJ whole genome shotgun (WGS) entry which is preliminary data.</text>
</comment>
<accession>A0AA36CP15</accession>
<feature type="transmembrane region" description="Helical" evidence="6">
    <location>
        <begin position="111"/>
        <end position="127"/>
    </location>
</feature>
<evidence type="ECO:0000256" key="2">
    <source>
        <dbReference type="ARBA" id="ARBA00022692"/>
    </source>
</evidence>
<feature type="non-terminal residue" evidence="8">
    <location>
        <position position="1"/>
    </location>
</feature>
<evidence type="ECO:0000256" key="1">
    <source>
        <dbReference type="ARBA" id="ARBA00004370"/>
    </source>
</evidence>
<evidence type="ECO:0000259" key="7">
    <source>
        <dbReference type="PROSITE" id="PS50262"/>
    </source>
</evidence>
<proteinExistence type="predicted"/>
<dbReference type="GO" id="GO:0016020">
    <property type="term" value="C:membrane"/>
    <property type="evidence" value="ECO:0007669"/>
    <property type="project" value="UniProtKB-SubCell"/>
</dbReference>
<dbReference type="SUPFAM" id="SSF81321">
    <property type="entry name" value="Family A G protein-coupled receptor-like"/>
    <property type="match status" value="1"/>
</dbReference>
<evidence type="ECO:0000313" key="8">
    <source>
        <dbReference type="EMBL" id="CAJ0571493.1"/>
    </source>
</evidence>
<keyword evidence="4 6" id="KW-0472">Membrane</keyword>
<evidence type="ECO:0000256" key="3">
    <source>
        <dbReference type="ARBA" id="ARBA00022989"/>
    </source>
</evidence>
<feature type="transmembrane region" description="Helical" evidence="6">
    <location>
        <begin position="241"/>
        <end position="263"/>
    </location>
</feature>
<keyword evidence="2 6" id="KW-0812">Transmembrane</keyword>
<comment type="subcellular location">
    <subcellularLocation>
        <location evidence="1">Membrane</location>
    </subcellularLocation>
</comment>
<reference evidence="8" key="1">
    <citation type="submission" date="2023-06" db="EMBL/GenBank/DDBJ databases">
        <authorList>
            <person name="Delattre M."/>
        </authorList>
    </citation>
    <scope>NUCLEOTIDE SEQUENCE</scope>
    <source>
        <strain evidence="8">AF72</strain>
    </source>
</reference>
<dbReference type="Proteomes" id="UP001177023">
    <property type="component" value="Unassembled WGS sequence"/>
</dbReference>